<proteinExistence type="predicted"/>
<dbReference type="STRING" id="1802517.A2892_02265"/>
<feature type="transmembrane region" description="Helical" evidence="1">
    <location>
        <begin position="262"/>
        <end position="282"/>
    </location>
</feature>
<dbReference type="PANTHER" id="PTHR48090:SF8">
    <property type="entry name" value="GLYCOSYLTRANSFERASE CSBB-RELATED"/>
    <property type="match status" value="1"/>
</dbReference>
<dbReference type="EMBL" id="MGHD01000019">
    <property type="protein sequence ID" value="OGM59449.1"/>
    <property type="molecule type" value="Genomic_DNA"/>
</dbReference>
<keyword evidence="1" id="KW-0812">Transmembrane</keyword>
<dbReference type="InterPro" id="IPR029044">
    <property type="entry name" value="Nucleotide-diphossugar_trans"/>
</dbReference>
<gene>
    <name evidence="3" type="ORF">A2892_02265</name>
</gene>
<evidence type="ECO:0000256" key="1">
    <source>
        <dbReference type="SAM" id="Phobius"/>
    </source>
</evidence>
<dbReference type="Pfam" id="PF00535">
    <property type="entry name" value="Glycos_transf_2"/>
    <property type="match status" value="1"/>
</dbReference>
<dbReference type="InterPro" id="IPR050256">
    <property type="entry name" value="Glycosyltransferase_2"/>
</dbReference>
<dbReference type="PANTHER" id="PTHR48090">
    <property type="entry name" value="UNDECAPRENYL-PHOSPHATE 4-DEOXY-4-FORMAMIDO-L-ARABINOSE TRANSFERASE-RELATED"/>
    <property type="match status" value="1"/>
</dbReference>
<organism evidence="3 4">
    <name type="scientific">Candidatus Woesebacteria bacterium RIFCSPLOWO2_01_FULL_39_10b</name>
    <dbReference type="NCBI Taxonomy" id="1802517"/>
    <lineage>
        <taxon>Bacteria</taxon>
        <taxon>Candidatus Woeseibacteriota</taxon>
    </lineage>
</organism>
<dbReference type="Proteomes" id="UP000176404">
    <property type="component" value="Unassembled WGS sequence"/>
</dbReference>
<dbReference type="AlphaFoldDB" id="A0A1F8B6X4"/>
<dbReference type="CDD" id="cd04187">
    <property type="entry name" value="DPM1_like_bac"/>
    <property type="match status" value="1"/>
</dbReference>
<feature type="transmembrane region" description="Helical" evidence="1">
    <location>
        <begin position="230"/>
        <end position="250"/>
    </location>
</feature>
<keyword evidence="1" id="KW-0472">Membrane</keyword>
<feature type="transmembrane region" description="Helical" evidence="1">
    <location>
        <begin position="204"/>
        <end position="224"/>
    </location>
</feature>
<feature type="domain" description="Glycosyltransferase 2-like" evidence="2">
    <location>
        <begin position="5"/>
        <end position="162"/>
    </location>
</feature>
<accession>A0A1F8B6X4</accession>
<keyword evidence="1" id="KW-1133">Transmembrane helix</keyword>
<evidence type="ECO:0000313" key="3">
    <source>
        <dbReference type="EMBL" id="OGM59449.1"/>
    </source>
</evidence>
<dbReference type="InterPro" id="IPR001173">
    <property type="entry name" value="Glyco_trans_2-like"/>
</dbReference>
<evidence type="ECO:0000313" key="4">
    <source>
        <dbReference type="Proteomes" id="UP000176404"/>
    </source>
</evidence>
<protein>
    <recommendedName>
        <fullName evidence="2">Glycosyltransferase 2-like domain-containing protein</fullName>
    </recommendedName>
</protein>
<reference evidence="3 4" key="1">
    <citation type="journal article" date="2016" name="Nat. Commun.">
        <title>Thousands of microbial genomes shed light on interconnected biogeochemical processes in an aquifer system.</title>
        <authorList>
            <person name="Anantharaman K."/>
            <person name="Brown C.T."/>
            <person name="Hug L.A."/>
            <person name="Sharon I."/>
            <person name="Castelle C.J."/>
            <person name="Probst A.J."/>
            <person name="Thomas B.C."/>
            <person name="Singh A."/>
            <person name="Wilkins M.J."/>
            <person name="Karaoz U."/>
            <person name="Brodie E.L."/>
            <person name="Williams K.H."/>
            <person name="Hubbard S.S."/>
            <person name="Banfield J.F."/>
        </authorList>
    </citation>
    <scope>NUCLEOTIDE SEQUENCE [LARGE SCALE GENOMIC DNA]</scope>
</reference>
<name>A0A1F8B6X4_9BACT</name>
<dbReference type="GO" id="GO:0005886">
    <property type="term" value="C:plasma membrane"/>
    <property type="evidence" value="ECO:0007669"/>
    <property type="project" value="TreeGrafter"/>
</dbReference>
<dbReference type="SUPFAM" id="SSF53448">
    <property type="entry name" value="Nucleotide-diphospho-sugar transferases"/>
    <property type="match status" value="1"/>
</dbReference>
<comment type="caution">
    <text evidence="3">The sequence shown here is derived from an EMBL/GenBank/DDBJ whole genome shotgun (WGS) entry which is preliminary data.</text>
</comment>
<dbReference type="Gene3D" id="3.90.550.10">
    <property type="entry name" value="Spore Coat Polysaccharide Biosynthesis Protein SpsA, Chain A"/>
    <property type="match status" value="1"/>
</dbReference>
<sequence length="308" mass="34829">MKTISVVLPCLNEAQNLPLLIPQIIKSIPKKYNYEIILVNDGSSDNTTTMIELLARKNKNIKGIIFYKRFGHQPALKAGIENTTGSAVITMDSDFQHPPSLIPKLIKLWEKGYDLVSAQKTEDHSSGKLMRFGRKIGYFIWQKVSGGLLIPGVSDFRIMSREISLYLKENPEKEIFIRGLTQLVAKNPTSIKYKVGKRKFGKTSYTLSLATNLFINGFISFSTFPLRSAWVLGIIFFLIIGIYLIFDIVVTLLKGKRLIEGYITIVLLSVVLNGILLFYLGIIGEYLRVIFKEAKNRPPHLIVKKINC</sequence>
<evidence type="ECO:0000259" key="2">
    <source>
        <dbReference type="Pfam" id="PF00535"/>
    </source>
</evidence>